<reference evidence="2 3" key="1">
    <citation type="journal article" date="2024" name="IMA Fungus">
        <title>IMA Genome - F19 : A genome assembly and annotation guide to empower mycologists, including annotated draft genome sequences of Ceratocystis pirilliformis, Diaporthe australafricana, Fusarium ophioides, Paecilomyces lecythidis, and Sporothrix stenoceras.</title>
        <authorList>
            <person name="Aylward J."/>
            <person name="Wilson A.M."/>
            <person name="Visagie C.M."/>
            <person name="Spraker J."/>
            <person name="Barnes I."/>
            <person name="Buitendag C."/>
            <person name="Ceriani C."/>
            <person name="Del Mar Angel L."/>
            <person name="du Plessis D."/>
            <person name="Fuchs T."/>
            <person name="Gasser K."/>
            <person name="Kramer D."/>
            <person name="Li W."/>
            <person name="Munsamy K."/>
            <person name="Piso A."/>
            <person name="Price J.L."/>
            <person name="Sonnekus B."/>
            <person name="Thomas C."/>
            <person name="van der Nest A."/>
            <person name="van Dijk A."/>
            <person name="van Heerden A."/>
            <person name="van Vuuren N."/>
            <person name="Yilmaz N."/>
            <person name="Duong T.A."/>
            <person name="van der Merwe N.A."/>
            <person name="Wingfield M.J."/>
            <person name="Wingfield B.D."/>
        </authorList>
    </citation>
    <scope>NUCLEOTIDE SEQUENCE [LARGE SCALE GENOMIC DNA]</scope>
    <source>
        <strain evidence="2 3">CMW 5346</strain>
    </source>
</reference>
<sequence length="514" mass="57212">MIDSFESNVLRLLQAEQEQKTTFTADAKRITDRCRSEHGDNKKKTSNGEDVEMTDVPSSTTATNGHSTAPKSYFCRPCYNDILTLLHQTYASPAQPQWYASQQTSFIAGLDKLLDDVRNLKTPLSSADEWISQQKQTWLRSQLQDAVGVKTLAKSLEAEDDKVALEAKLSDSTVQLTDLLGAVTIQAAGQVNQGKGERERERIVADVQTASKKLRQSTDNTEKSTIYRDNLFPGDVVSDLPAVRNIESKLLKGSVGLDQGLADLLRDVHGGEDEDSRAAQIEKHQKRLAELKRAKAAHEAQKLKKMKPVDVPYFLQDDTPCATCNTMSDPQKSPFCQVCFLEVDYCLRENQTVWCSTTCMKKDYAAHLAANHACAAGDRCARKLDASRESHKSDTGAAAARQEPRYYFCRECVLSFSIGTVYCNDRCASRDFQRHREKVHLPNREMRADSRDDRGDLSYSSARKVAYTAADITKHVLSLDEALASCQKKHPDWDLTTTKVKVVLPLTSTGTGTA</sequence>
<gene>
    <name evidence="2" type="ORF">Sste5346_002352</name>
</gene>
<dbReference type="EMBL" id="JAWCUI010000009">
    <property type="protein sequence ID" value="KAL1900627.1"/>
    <property type="molecule type" value="Genomic_DNA"/>
</dbReference>
<evidence type="ECO:0000313" key="2">
    <source>
        <dbReference type="EMBL" id="KAL1900627.1"/>
    </source>
</evidence>
<evidence type="ECO:0000256" key="1">
    <source>
        <dbReference type="SAM" id="MobiDB-lite"/>
    </source>
</evidence>
<name>A0ABR3ZK81_9PEZI</name>
<feature type="compositionally biased region" description="Basic and acidic residues" evidence="1">
    <location>
        <begin position="33"/>
        <end position="47"/>
    </location>
</feature>
<keyword evidence="3" id="KW-1185">Reference proteome</keyword>
<dbReference type="Proteomes" id="UP001583186">
    <property type="component" value="Unassembled WGS sequence"/>
</dbReference>
<accession>A0ABR3ZK81</accession>
<protein>
    <submittedName>
        <fullName evidence="2">Uncharacterized protein</fullName>
    </submittedName>
</protein>
<feature type="compositionally biased region" description="Polar residues" evidence="1">
    <location>
        <begin position="56"/>
        <end position="67"/>
    </location>
</feature>
<organism evidence="2 3">
    <name type="scientific">Sporothrix stenoceras</name>
    <dbReference type="NCBI Taxonomy" id="5173"/>
    <lineage>
        <taxon>Eukaryota</taxon>
        <taxon>Fungi</taxon>
        <taxon>Dikarya</taxon>
        <taxon>Ascomycota</taxon>
        <taxon>Pezizomycotina</taxon>
        <taxon>Sordariomycetes</taxon>
        <taxon>Sordariomycetidae</taxon>
        <taxon>Ophiostomatales</taxon>
        <taxon>Ophiostomataceae</taxon>
        <taxon>Sporothrix</taxon>
    </lineage>
</organism>
<evidence type="ECO:0000313" key="3">
    <source>
        <dbReference type="Proteomes" id="UP001583186"/>
    </source>
</evidence>
<proteinExistence type="predicted"/>
<feature type="region of interest" description="Disordered" evidence="1">
    <location>
        <begin position="33"/>
        <end position="67"/>
    </location>
</feature>
<comment type="caution">
    <text evidence="2">The sequence shown here is derived from an EMBL/GenBank/DDBJ whole genome shotgun (WGS) entry which is preliminary data.</text>
</comment>